<organism evidence="6 7">
    <name type="scientific">Pyronema omphalodes (strain CBS 100304)</name>
    <name type="common">Pyronema confluens</name>
    <dbReference type="NCBI Taxonomy" id="1076935"/>
    <lineage>
        <taxon>Eukaryota</taxon>
        <taxon>Fungi</taxon>
        <taxon>Dikarya</taxon>
        <taxon>Ascomycota</taxon>
        <taxon>Pezizomycotina</taxon>
        <taxon>Pezizomycetes</taxon>
        <taxon>Pezizales</taxon>
        <taxon>Pyronemataceae</taxon>
        <taxon>Pyronema</taxon>
    </lineage>
</organism>
<evidence type="ECO:0000313" key="6">
    <source>
        <dbReference type="EMBL" id="CCX33164.1"/>
    </source>
</evidence>
<dbReference type="OMA" id="AIRISRW"/>
<comment type="cofactor">
    <cofactor evidence="1">
        <name>heme</name>
        <dbReference type="ChEBI" id="CHEBI:30413"/>
    </cofactor>
</comment>
<dbReference type="GO" id="GO:0004497">
    <property type="term" value="F:monooxygenase activity"/>
    <property type="evidence" value="ECO:0007669"/>
    <property type="project" value="UniProtKB-KW"/>
</dbReference>
<dbReference type="GO" id="GO:0020037">
    <property type="term" value="F:heme binding"/>
    <property type="evidence" value="ECO:0007669"/>
    <property type="project" value="InterPro"/>
</dbReference>
<keyword evidence="5" id="KW-0560">Oxidoreductase</keyword>
<evidence type="ECO:0000256" key="3">
    <source>
        <dbReference type="ARBA" id="ARBA00022723"/>
    </source>
</evidence>
<dbReference type="Gene3D" id="1.10.630.10">
    <property type="entry name" value="Cytochrome P450"/>
    <property type="match status" value="1"/>
</dbReference>
<keyword evidence="4 5" id="KW-0408">Iron</keyword>
<protein>
    <submittedName>
        <fullName evidence="6">Similar to Putative cytochrome P450 CYP13A3 acc. no. Q27517</fullName>
    </submittedName>
</protein>
<proteinExistence type="inferred from homology"/>
<dbReference type="GO" id="GO:0005506">
    <property type="term" value="F:iron ion binding"/>
    <property type="evidence" value="ECO:0007669"/>
    <property type="project" value="InterPro"/>
</dbReference>
<dbReference type="SUPFAM" id="SSF48264">
    <property type="entry name" value="Cytochrome P450"/>
    <property type="match status" value="1"/>
</dbReference>
<evidence type="ECO:0000256" key="4">
    <source>
        <dbReference type="ARBA" id="ARBA00023004"/>
    </source>
</evidence>
<dbReference type="PROSITE" id="PS00086">
    <property type="entry name" value="CYTOCHROME_P450"/>
    <property type="match status" value="1"/>
</dbReference>
<dbReference type="Proteomes" id="UP000018144">
    <property type="component" value="Unassembled WGS sequence"/>
</dbReference>
<dbReference type="OrthoDB" id="1470350at2759"/>
<keyword evidence="5" id="KW-0503">Monooxygenase</keyword>
<dbReference type="InterPro" id="IPR001128">
    <property type="entry name" value="Cyt_P450"/>
</dbReference>
<evidence type="ECO:0000256" key="5">
    <source>
        <dbReference type="RuleBase" id="RU000461"/>
    </source>
</evidence>
<reference evidence="6 7" key="1">
    <citation type="journal article" date="2013" name="PLoS Genet.">
        <title>The genome and development-dependent transcriptomes of Pyronema confluens: a window into fungal evolution.</title>
        <authorList>
            <person name="Traeger S."/>
            <person name="Altegoer F."/>
            <person name="Freitag M."/>
            <person name="Gabaldon T."/>
            <person name="Kempken F."/>
            <person name="Kumar A."/>
            <person name="Marcet-Houben M."/>
            <person name="Poggeler S."/>
            <person name="Stajich J.E."/>
            <person name="Nowrousian M."/>
        </authorList>
    </citation>
    <scope>NUCLEOTIDE SEQUENCE [LARGE SCALE GENOMIC DNA]</scope>
    <source>
        <strain evidence="7">CBS 100304</strain>
        <tissue evidence="6">Vegetative mycelium</tissue>
    </source>
</reference>
<keyword evidence="5" id="KW-0349">Heme</keyword>
<dbReference type="PRINTS" id="PR00385">
    <property type="entry name" value="P450"/>
</dbReference>
<dbReference type="Pfam" id="PF00067">
    <property type="entry name" value="p450"/>
    <property type="match status" value="1"/>
</dbReference>
<evidence type="ECO:0000256" key="1">
    <source>
        <dbReference type="ARBA" id="ARBA00001971"/>
    </source>
</evidence>
<accession>U4LLZ1</accession>
<name>U4LLZ1_PYROM</name>
<dbReference type="STRING" id="1076935.U4LLZ1"/>
<dbReference type="AlphaFoldDB" id="U4LLZ1"/>
<evidence type="ECO:0000313" key="7">
    <source>
        <dbReference type="Proteomes" id="UP000018144"/>
    </source>
</evidence>
<gene>
    <name evidence="6" type="ORF">PCON_14204</name>
</gene>
<dbReference type="PANTHER" id="PTHR24305:SF166">
    <property type="entry name" value="CYTOCHROME P450 12A4, MITOCHONDRIAL-RELATED"/>
    <property type="match status" value="1"/>
</dbReference>
<keyword evidence="3 5" id="KW-0479">Metal-binding</keyword>
<sequence length="543" mass="61693">MSLIISILLTGILAIAIYNLSLFLRCRAQAKASGFPYFCFPIADTKHWYMIANLDPVIWIIDNLFPLRLRDYINSSSYTRRWHVSYRLHEKLGDVLLQVSAAPLSVYIADADAAKEVFSGWGNYVKPGWNMDHLRLFGDNVVACEDVDAAYHRKHVQPPFNERNSALVWQQSLKQAEDMLSLWVTSPVVEKSRVDFRRLALHILSSAAFGVNLSFLPKVGIEKNSIFIDGEPKEGYTRSWRHTLEYMAGNLVEIIAAKSMLPEWAMPDMMSVLRDMRCYIDTLIDGADMKAGVNGNLLSAIASTGKGDMKYEHIMGNVFILSVAGQETMSNTMQYAFIMLALNLEAQEWFARRLEEQLKDLPENWTYEEAYNRLSAPRCLMYETLRLFPPLPSIVKWTATPQTLLGHLIPGNSNISVNLGGLHHNPKYWGDNAAAWDPSRWDFQNKDSFLGWLEQPMEWAEAPGLWRPRQGSYYPFSGGGRACLGRKFAMVEFVAVFAKIMKGKRVRLAEGESMDGAWKKIRRSKALTSLVANEDIIIVLEDR</sequence>
<dbReference type="eggNOG" id="KOG0157">
    <property type="taxonomic scope" value="Eukaryota"/>
</dbReference>
<dbReference type="InterPro" id="IPR036396">
    <property type="entry name" value="Cyt_P450_sf"/>
</dbReference>
<dbReference type="GO" id="GO:0016705">
    <property type="term" value="F:oxidoreductase activity, acting on paired donors, with incorporation or reduction of molecular oxygen"/>
    <property type="evidence" value="ECO:0007669"/>
    <property type="project" value="InterPro"/>
</dbReference>
<dbReference type="PANTHER" id="PTHR24305">
    <property type="entry name" value="CYTOCHROME P450"/>
    <property type="match status" value="1"/>
</dbReference>
<comment type="similarity">
    <text evidence="2 5">Belongs to the cytochrome P450 family.</text>
</comment>
<dbReference type="InterPro" id="IPR017972">
    <property type="entry name" value="Cyt_P450_CS"/>
</dbReference>
<dbReference type="EMBL" id="HF936032">
    <property type="protein sequence ID" value="CCX33164.1"/>
    <property type="molecule type" value="Genomic_DNA"/>
</dbReference>
<keyword evidence="7" id="KW-1185">Reference proteome</keyword>
<evidence type="ECO:0000256" key="2">
    <source>
        <dbReference type="ARBA" id="ARBA00010617"/>
    </source>
</evidence>
<dbReference type="InterPro" id="IPR050121">
    <property type="entry name" value="Cytochrome_P450_monoxygenase"/>
</dbReference>